<evidence type="ECO:0000313" key="1">
    <source>
        <dbReference type="EMBL" id="SDL05028.1"/>
    </source>
</evidence>
<dbReference type="STRING" id="246191.SAMN05660337_1904"/>
<reference evidence="2" key="1">
    <citation type="submission" date="2016-10" db="EMBL/GenBank/DDBJ databases">
        <authorList>
            <person name="Varghese N."/>
            <person name="Submissions S."/>
        </authorList>
    </citation>
    <scope>NUCLEOTIDE SEQUENCE [LARGE SCALE GENOMIC DNA]</scope>
    <source>
        <strain evidence="2">DSM 16995</strain>
    </source>
</reference>
<dbReference type="OrthoDB" id="5456715at2"/>
<sequence>MSKITFEEIEEQKKMMYAKLSPRRRKFVDKIGYDEWDPFQLPMDPIDLRKDITGRTSQQLCEEFLQNVQANRNSEYAQAASEFGVTLVMNFERVRPIFDFCVWYNEHLEREGKKA</sequence>
<accession>A0A1G9GWI1</accession>
<organism evidence="1 2">
    <name type="scientific">Maridesulfovibrio ferrireducens</name>
    <dbReference type="NCBI Taxonomy" id="246191"/>
    <lineage>
        <taxon>Bacteria</taxon>
        <taxon>Pseudomonadati</taxon>
        <taxon>Thermodesulfobacteriota</taxon>
        <taxon>Desulfovibrionia</taxon>
        <taxon>Desulfovibrionales</taxon>
        <taxon>Desulfovibrionaceae</taxon>
        <taxon>Maridesulfovibrio</taxon>
    </lineage>
</organism>
<dbReference type="Proteomes" id="UP000199053">
    <property type="component" value="Unassembled WGS sequence"/>
</dbReference>
<proteinExistence type="predicted"/>
<dbReference type="AlphaFoldDB" id="A0A1G9GWI1"/>
<gene>
    <name evidence="1" type="ORF">SAMN05660337_1904</name>
</gene>
<dbReference type="EMBL" id="FNGA01000003">
    <property type="protein sequence ID" value="SDL05028.1"/>
    <property type="molecule type" value="Genomic_DNA"/>
</dbReference>
<name>A0A1G9GWI1_9BACT</name>
<protein>
    <submittedName>
        <fullName evidence="1">Uncharacterized protein</fullName>
    </submittedName>
</protein>
<dbReference type="RefSeq" id="WP_092160509.1">
    <property type="nucleotide sequence ID" value="NZ_FNGA01000003.1"/>
</dbReference>
<evidence type="ECO:0000313" key="2">
    <source>
        <dbReference type="Proteomes" id="UP000199053"/>
    </source>
</evidence>
<keyword evidence="2" id="KW-1185">Reference proteome</keyword>